<dbReference type="EMBL" id="GBXM01078781">
    <property type="protein sequence ID" value="JAH29796.1"/>
    <property type="molecule type" value="Transcribed_RNA"/>
</dbReference>
<evidence type="ECO:0000313" key="1">
    <source>
        <dbReference type="EMBL" id="JAH29796.1"/>
    </source>
</evidence>
<reference evidence="1" key="2">
    <citation type="journal article" date="2015" name="Fish Shellfish Immunol.">
        <title>Early steps in the European eel (Anguilla anguilla)-Vibrio vulnificus interaction in the gills: Role of the RtxA13 toxin.</title>
        <authorList>
            <person name="Callol A."/>
            <person name="Pajuelo D."/>
            <person name="Ebbesson L."/>
            <person name="Teles M."/>
            <person name="MacKenzie S."/>
            <person name="Amaro C."/>
        </authorList>
    </citation>
    <scope>NUCLEOTIDE SEQUENCE</scope>
</reference>
<dbReference type="AlphaFoldDB" id="A0A0E9RKZ7"/>
<name>A0A0E9RKZ7_ANGAN</name>
<protein>
    <recommendedName>
        <fullName evidence="2">Tim10-like domain-containing protein</fullName>
    </recommendedName>
</protein>
<accession>A0A0E9RKZ7</accession>
<evidence type="ECO:0008006" key="2">
    <source>
        <dbReference type="Google" id="ProtNLM"/>
    </source>
</evidence>
<proteinExistence type="predicted"/>
<organism evidence="1">
    <name type="scientific">Anguilla anguilla</name>
    <name type="common">European freshwater eel</name>
    <name type="synonym">Muraena anguilla</name>
    <dbReference type="NCBI Taxonomy" id="7936"/>
    <lineage>
        <taxon>Eukaryota</taxon>
        <taxon>Metazoa</taxon>
        <taxon>Chordata</taxon>
        <taxon>Craniata</taxon>
        <taxon>Vertebrata</taxon>
        <taxon>Euteleostomi</taxon>
        <taxon>Actinopterygii</taxon>
        <taxon>Neopterygii</taxon>
        <taxon>Teleostei</taxon>
        <taxon>Anguilliformes</taxon>
        <taxon>Anguillidae</taxon>
        <taxon>Anguilla</taxon>
    </lineage>
</organism>
<sequence length="47" mass="5684">MCINECMSIYEEARQDCQRVQHTDDNENVIRQIKKRLEDEEARCIQV</sequence>
<reference evidence="1" key="1">
    <citation type="submission" date="2014-11" db="EMBL/GenBank/DDBJ databases">
        <authorList>
            <person name="Amaro Gonzalez C."/>
        </authorList>
    </citation>
    <scope>NUCLEOTIDE SEQUENCE</scope>
</reference>